<dbReference type="EMBL" id="VAHF01000005">
    <property type="protein sequence ID" value="TXG61357.1"/>
    <property type="molecule type" value="Genomic_DNA"/>
</dbReference>
<evidence type="ECO:0000313" key="4">
    <source>
        <dbReference type="Proteomes" id="UP000323000"/>
    </source>
</evidence>
<evidence type="ECO:0000313" key="3">
    <source>
        <dbReference type="EMBL" id="TXG61357.1"/>
    </source>
</evidence>
<protein>
    <recommendedName>
        <fullName evidence="2">Nucleolus and neural progenitor protein-like N-terminal domain-containing protein</fullName>
    </recommendedName>
</protein>
<dbReference type="Proteomes" id="UP000323000">
    <property type="component" value="Chromosome 5"/>
</dbReference>
<sequence>MDSQVEALEEKVKSLLDQLQAECAIFERLVYKNKNQHRRSSYFQYLLKVRRDLRLLKSAKLGELLDSCFQVITGNRPKQKVHLLESLKRRKCDGGKHNFMERLMGTARLLSQMVEPMLRAATEVSTLLARSFFMGFSLTILALLARLRVLVQQILLDVLSVFNMVSSLSQKKQSVKITQEGIEVYREFYPTNEEYVTLECVWNTDKFILHERSHKSETGSQGGEGENNFPIGDYAVRYQSIESFLGDDEPAFSVCFSADMMNYNSEKADADHMTTGSPTSIIKDKTDLFADPSIESDDGKQKQAESCGKTVDVSGTSSGTPGPKLTPKDGLFATSTSSLISNPSKVTSGPRKVAFVSVKRPAPSTSNSSELNCKESEKKSDEKEDKFYNLLTGGNLKDSSLF</sequence>
<dbReference type="OrthoDB" id="114080at2759"/>
<dbReference type="PANTHER" id="PTHR34786">
    <property type="entry name" value="OS09G0504900 PROTEIN"/>
    <property type="match status" value="1"/>
</dbReference>
<keyword evidence="4" id="KW-1185">Reference proteome</keyword>
<evidence type="ECO:0000256" key="1">
    <source>
        <dbReference type="SAM" id="MobiDB-lite"/>
    </source>
</evidence>
<feature type="region of interest" description="Disordered" evidence="1">
    <location>
        <begin position="290"/>
        <end position="385"/>
    </location>
</feature>
<dbReference type="Pfam" id="PF14780">
    <property type="entry name" value="NEPRO_N"/>
    <property type="match status" value="1"/>
</dbReference>
<organism evidence="3 4">
    <name type="scientific">Acer yangbiense</name>
    <dbReference type="NCBI Taxonomy" id="1000413"/>
    <lineage>
        <taxon>Eukaryota</taxon>
        <taxon>Viridiplantae</taxon>
        <taxon>Streptophyta</taxon>
        <taxon>Embryophyta</taxon>
        <taxon>Tracheophyta</taxon>
        <taxon>Spermatophyta</taxon>
        <taxon>Magnoliopsida</taxon>
        <taxon>eudicotyledons</taxon>
        <taxon>Gunneridae</taxon>
        <taxon>Pentapetalae</taxon>
        <taxon>rosids</taxon>
        <taxon>malvids</taxon>
        <taxon>Sapindales</taxon>
        <taxon>Sapindaceae</taxon>
        <taxon>Hippocastanoideae</taxon>
        <taxon>Acereae</taxon>
        <taxon>Acer</taxon>
    </lineage>
</organism>
<dbReference type="AlphaFoldDB" id="A0A5C7HW49"/>
<proteinExistence type="predicted"/>
<feature type="compositionally biased region" description="Polar residues" evidence="1">
    <location>
        <begin position="333"/>
        <end position="347"/>
    </location>
</feature>
<feature type="compositionally biased region" description="Basic and acidic residues" evidence="1">
    <location>
        <begin position="372"/>
        <end position="385"/>
    </location>
</feature>
<feature type="domain" description="Nucleolus and neural progenitor protein-like N-terminal" evidence="2">
    <location>
        <begin position="10"/>
        <end position="163"/>
    </location>
</feature>
<reference evidence="4" key="1">
    <citation type="journal article" date="2019" name="Gigascience">
        <title>De novo genome assembly of the endangered Acer yangbiense, a plant species with extremely small populations endemic to Yunnan Province, China.</title>
        <authorList>
            <person name="Yang J."/>
            <person name="Wariss H.M."/>
            <person name="Tao L."/>
            <person name="Zhang R."/>
            <person name="Yun Q."/>
            <person name="Hollingsworth P."/>
            <person name="Dao Z."/>
            <person name="Luo G."/>
            <person name="Guo H."/>
            <person name="Ma Y."/>
            <person name="Sun W."/>
        </authorList>
    </citation>
    <scope>NUCLEOTIDE SEQUENCE [LARGE SCALE GENOMIC DNA]</scope>
    <source>
        <strain evidence="4">cv. Malutang</strain>
    </source>
</reference>
<comment type="caution">
    <text evidence="3">The sequence shown here is derived from an EMBL/GenBank/DDBJ whole genome shotgun (WGS) entry which is preliminary data.</text>
</comment>
<evidence type="ECO:0000259" key="2">
    <source>
        <dbReference type="Pfam" id="PF14780"/>
    </source>
</evidence>
<dbReference type="InterPro" id="IPR027951">
    <property type="entry name" value="Nepro_N"/>
</dbReference>
<name>A0A5C7HW49_9ROSI</name>
<gene>
    <name evidence="3" type="ORF">EZV62_012720</name>
</gene>
<accession>A0A5C7HW49</accession>
<dbReference type="PANTHER" id="PTHR34786:SF1">
    <property type="entry name" value="OS09G0504900 PROTEIN"/>
    <property type="match status" value="1"/>
</dbReference>